<dbReference type="GO" id="GO:0030973">
    <property type="term" value="F:molybdate ion binding"/>
    <property type="evidence" value="ECO:0007669"/>
    <property type="project" value="TreeGrafter"/>
</dbReference>
<dbReference type="RefSeq" id="WP_195898335.1">
    <property type="nucleotide sequence ID" value="NZ_JADOGI010000090.1"/>
</dbReference>
<gene>
    <name evidence="1" type="ORF">ITP53_27440</name>
</gene>
<dbReference type="Proteomes" id="UP000605361">
    <property type="component" value="Unassembled WGS sequence"/>
</dbReference>
<dbReference type="Pfam" id="PF13531">
    <property type="entry name" value="SBP_bac_11"/>
    <property type="match status" value="1"/>
</dbReference>
<comment type="caution">
    <text evidence="1">The sequence shown here is derived from an EMBL/GenBank/DDBJ whole genome shotgun (WGS) entry which is preliminary data.</text>
</comment>
<name>A0A931AAK1_9ACTN</name>
<sequence>MAVRLFSTLAVKKALDDVLLEAFERETGIEIDGVYDPTTQLLLRIENGERPDVMIAVTSSFEELRGSGVVDVGTRVPVARTGVGLAVPPDTDLPDVSTFEAFKKTLLDARSVAYSRTGASGIYFARLIQDLGIADEINARATVIDKGFIALAVVDGRADIAIQQLSELRFVPEARIAGPFPDDVQHYTEFSAALGVGSTDEAKAFVDFLTSDTARAAYEQTGLEMP</sequence>
<dbReference type="AlphaFoldDB" id="A0A931AAK1"/>
<evidence type="ECO:0000313" key="2">
    <source>
        <dbReference type="Proteomes" id="UP000605361"/>
    </source>
</evidence>
<dbReference type="EMBL" id="JADOGI010000090">
    <property type="protein sequence ID" value="MBF8189402.1"/>
    <property type="molecule type" value="Genomic_DNA"/>
</dbReference>
<dbReference type="SUPFAM" id="SSF53850">
    <property type="entry name" value="Periplasmic binding protein-like II"/>
    <property type="match status" value="1"/>
</dbReference>
<dbReference type="InterPro" id="IPR050682">
    <property type="entry name" value="ModA/WtpA"/>
</dbReference>
<accession>A0A931AAK1</accession>
<keyword evidence="2" id="KW-1185">Reference proteome</keyword>
<dbReference type="PANTHER" id="PTHR30632">
    <property type="entry name" value="MOLYBDATE-BINDING PERIPLASMIC PROTEIN"/>
    <property type="match status" value="1"/>
</dbReference>
<evidence type="ECO:0000313" key="1">
    <source>
        <dbReference type="EMBL" id="MBF8189402.1"/>
    </source>
</evidence>
<dbReference type="PANTHER" id="PTHR30632:SF11">
    <property type="entry name" value="BLR4797 PROTEIN"/>
    <property type="match status" value="1"/>
</dbReference>
<proteinExistence type="predicted"/>
<reference evidence="1" key="1">
    <citation type="submission" date="2020-11" db="EMBL/GenBank/DDBJ databases">
        <title>Whole-genome analyses of Nonomuraea sp. K274.</title>
        <authorList>
            <person name="Veyisoglu A."/>
        </authorList>
    </citation>
    <scope>NUCLEOTIDE SEQUENCE</scope>
    <source>
        <strain evidence="1">K274</strain>
    </source>
</reference>
<organism evidence="1 2">
    <name type="scientific">Nonomuraea cypriaca</name>
    <dbReference type="NCBI Taxonomy" id="1187855"/>
    <lineage>
        <taxon>Bacteria</taxon>
        <taxon>Bacillati</taxon>
        <taxon>Actinomycetota</taxon>
        <taxon>Actinomycetes</taxon>
        <taxon>Streptosporangiales</taxon>
        <taxon>Streptosporangiaceae</taxon>
        <taxon>Nonomuraea</taxon>
    </lineage>
</organism>
<dbReference type="Gene3D" id="3.40.190.10">
    <property type="entry name" value="Periplasmic binding protein-like II"/>
    <property type="match status" value="2"/>
</dbReference>
<dbReference type="GO" id="GO:0015689">
    <property type="term" value="P:molybdate ion transport"/>
    <property type="evidence" value="ECO:0007669"/>
    <property type="project" value="TreeGrafter"/>
</dbReference>
<protein>
    <submittedName>
        <fullName evidence="1">Substrate-binding domain-containing protein</fullName>
    </submittedName>
</protein>